<dbReference type="PROSITE" id="PS50175">
    <property type="entry name" value="ASP_PROT_RETROV"/>
    <property type="match status" value="1"/>
</dbReference>
<keyword evidence="2" id="KW-0064">Aspartyl protease</keyword>
<keyword evidence="6" id="KW-1185">Reference proteome</keyword>
<evidence type="ECO:0000313" key="6">
    <source>
        <dbReference type="Proteomes" id="UP000796761"/>
    </source>
</evidence>
<dbReference type="SUPFAM" id="SSF50630">
    <property type="entry name" value="Acid proteases"/>
    <property type="match status" value="1"/>
</dbReference>
<proteinExistence type="predicted"/>
<dbReference type="InterPro" id="IPR018061">
    <property type="entry name" value="Retropepsins"/>
</dbReference>
<dbReference type="InterPro" id="IPR021109">
    <property type="entry name" value="Peptidase_aspartic_dom_sf"/>
</dbReference>
<dbReference type="EMBL" id="SWJQ01002559">
    <property type="protein sequence ID" value="TRZ06393.1"/>
    <property type="molecule type" value="Genomic_DNA"/>
</dbReference>
<feature type="domain" description="Peptidase A2" evidence="4">
    <location>
        <begin position="154"/>
        <end position="225"/>
    </location>
</feature>
<sequence length="453" mass="50189">ISKLVFTPHQLFDLHPATSGSLSLNLAAAIDVTILTTAPLAVPTKKKLGKLIIRRSSASLMELFVLPSILNADYNEKIKIILQVSQPPTKIKARQRLAQLVPLPQLAKPLAPEHPEARTGGFKFTGSVVMITLDLSTRPRRDITLTCCGHSITIKSLLDTGADTSIIDPKWPLETGGSTITGVGGVALAKCTPKITVSIDNRTVNSVLAVAPLPTRVRCLIGRDLLSQLEIVLTNDHPLGKEPLPAMLPEKLQIAPEKVQLQLKPVVGIPNELLIELRPMLQETNPTAKIVPTLRQHTVLQKITEIIQQSSISHRDPLLPIDLAIWLRKHHLLKALVQQLKKRGGEIRENRQRARQITENEPSTILLPIWLSKPLRSEKPIPKAITVFTNAIMTNLLKPVNIVTDSLYVARIVQRIEGSEIRQINNKKLKNLLIQLKLAIQTRTHPYAVIHIR</sequence>
<dbReference type="Pfam" id="PF00692">
    <property type="entry name" value="dUTPase"/>
    <property type="match status" value="1"/>
</dbReference>
<dbReference type="Proteomes" id="UP000796761">
    <property type="component" value="Unassembled WGS sequence"/>
</dbReference>
<evidence type="ECO:0000313" key="5">
    <source>
        <dbReference type="EMBL" id="TRZ06393.1"/>
    </source>
</evidence>
<evidence type="ECO:0000259" key="4">
    <source>
        <dbReference type="PROSITE" id="PS50175"/>
    </source>
</evidence>
<reference evidence="5" key="1">
    <citation type="submission" date="2019-04" db="EMBL/GenBank/DDBJ databases">
        <title>Genome assembly of Zosterops borbonicus 15179.</title>
        <authorList>
            <person name="Leroy T."/>
            <person name="Anselmetti Y."/>
            <person name="Tilak M.-K."/>
            <person name="Nabholz B."/>
        </authorList>
    </citation>
    <scope>NUCLEOTIDE SEQUENCE</scope>
    <source>
        <strain evidence="5">HGM_15179</strain>
        <tissue evidence="5">Muscle</tissue>
    </source>
</reference>
<feature type="non-terminal residue" evidence="5">
    <location>
        <position position="1"/>
    </location>
</feature>
<dbReference type="InterPro" id="IPR029054">
    <property type="entry name" value="dUTPase-like"/>
</dbReference>
<keyword evidence="3" id="KW-0378">Hydrolase</keyword>
<dbReference type="SUPFAM" id="SSF51283">
    <property type="entry name" value="dUTPase-like"/>
    <property type="match status" value="1"/>
</dbReference>
<evidence type="ECO:0000256" key="1">
    <source>
        <dbReference type="ARBA" id="ARBA00022670"/>
    </source>
</evidence>
<protein>
    <recommendedName>
        <fullName evidence="4">Peptidase A2 domain-containing protein</fullName>
    </recommendedName>
</protein>
<dbReference type="Gene3D" id="2.40.70.10">
    <property type="entry name" value="Acid Proteases"/>
    <property type="match status" value="1"/>
</dbReference>
<evidence type="ECO:0000256" key="2">
    <source>
        <dbReference type="ARBA" id="ARBA00022750"/>
    </source>
</evidence>
<dbReference type="PANTHER" id="PTHR19422">
    <property type="entry name" value="GAG RETROVIRAL POLYPROTEIN"/>
    <property type="match status" value="1"/>
</dbReference>
<accession>A0A8K1D6F2</accession>
<dbReference type="GO" id="GO:0006508">
    <property type="term" value="P:proteolysis"/>
    <property type="evidence" value="ECO:0007669"/>
    <property type="project" value="UniProtKB-KW"/>
</dbReference>
<dbReference type="GO" id="GO:0004190">
    <property type="term" value="F:aspartic-type endopeptidase activity"/>
    <property type="evidence" value="ECO:0007669"/>
    <property type="project" value="UniProtKB-KW"/>
</dbReference>
<dbReference type="Gene3D" id="2.70.40.10">
    <property type="match status" value="1"/>
</dbReference>
<name>A0A8K1D6F2_9PASS</name>
<dbReference type="AlphaFoldDB" id="A0A8K1D6F2"/>
<dbReference type="PANTHER" id="PTHR19422:SF123">
    <property type="entry name" value="RT1 CLASS I, LOCUS CE15"/>
    <property type="match status" value="1"/>
</dbReference>
<comment type="caution">
    <text evidence="5">The sequence shown here is derived from an EMBL/GenBank/DDBJ whole genome shotgun (WGS) entry which is preliminary data.</text>
</comment>
<dbReference type="InterPro" id="IPR036157">
    <property type="entry name" value="dUTPase-like_sf"/>
</dbReference>
<gene>
    <name evidence="5" type="ORF">HGM15179_020715</name>
</gene>
<dbReference type="Pfam" id="PF00077">
    <property type="entry name" value="RVP"/>
    <property type="match status" value="1"/>
</dbReference>
<evidence type="ECO:0000256" key="3">
    <source>
        <dbReference type="ARBA" id="ARBA00022801"/>
    </source>
</evidence>
<feature type="non-terminal residue" evidence="5">
    <location>
        <position position="453"/>
    </location>
</feature>
<dbReference type="OrthoDB" id="9900537at2759"/>
<keyword evidence="1" id="KW-0645">Protease</keyword>
<organism evidence="5 6">
    <name type="scientific">Zosterops borbonicus</name>
    <dbReference type="NCBI Taxonomy" id="364589"/>
    <lineage>
        <taxon>Eukaryota</taxon>
        <taxon>Metazoa</taxon>
        <taxon>Chordata</taxon>
        <taxon>Craniata</taxon>
        <taxon>Vertebrata</taxon>
        <taxon>Euteleostomi</taxon>
        <taxon>Archelosauria</taxon>
        <taxon>Archosauria</taxon>
        <taxon>Dinosauria</taxon>
        <taxon>Saurischia</taxon>
        <taxon>Theropoda</taxon>
        <taxon>Coelurosauria</taxon>
        <taxon>Aves</taxon>
        <taxon>Neognathae</taxon>
        <taxon>Neoaves</taxon>
        <taxon>Telluraves</taxon>
        <taxon>Australaves</taxon>
        <taxon>Passeriformes</taxon>
        <taxon>Sylvioidea</taxon>
        <taxon>Zosteropidae</taxon>
        <taxon>Zosterops</taxon>
    </lineage>
</organism>
<dbReference type="InterPro" id="IPR001995">
    <property type="entry name" value="Peptidase_A2_cat"/>
</dbReference>
<dbReference type="InterPro" id="IPR051592">
    <property type="entry name" value="HERV-K_Pro_peptidase_A2"/>
</dbReference>